<proteinExistence type="predicted"/>
<dbReference type="Pfam" id="PF07411">
    <property type="entry name" value="DUF1508"/>
    <property type="match status" value="2"/>
</dbReference>
<dbReference type="EMBL" id="VJWE01000015">
    <property type="protein sequence ID" value="TWG35752.1"/>
    <property type="molecule type" value="Genomic_DNA"/>
</dbReference>
<comment type="caution">
    <text evidence="2">The sequence shown here is derived from an EMBL/GenBank/DDBJ whole genome shotgun (WGS) entry which is preliminary data.</text>
</comment>
<dbReference type="GeneID" id="51112365"/>
<dbReference type="PANTHER" id="PTHR40606:SF1">
    <property type="entry name" value="UPF0339 PROTEIN YEGP"/>
    <property type="match status" value="1"/>
</dbReference>
<name>A0A561XI41_ACIDE</name>
<dbReference type="Gene3D" id="2.30.29.80">
    <property type="match status" value="1"/>
</dbReference>
<organism evidence="2 3">
    <name type="scientific">Acidovorax delafieldii</name>
    <name type="common">Pseudomonas delafieldii</name>
    <dbReference type="NCBI Taxonomy" id="47920"/>
    <lineage>
        <taxon>Bacteria</taxon>
        <taxon>Pseudomonadati</taxon>
        <taxon>Pseudomonadota</taxon>
        <taxon>Betaproteobacteria</taxon>
        <taxon>Burkholderiales</taxon>
        <taxon>Comamonadaceae</taxon>
        <taxon>Acidovorax</taxon>
    </lineage>
</organism>
<gene>
    <name evidence="2" type="ORF">ATF69_3314</name>
</gene>
<dbReference type="InterPro" id="IPR036913">
    <property type="entry name" value="YegP-like_sf"/>
</dbReference>
<dbReference type="RefSeq" id="WP_146871653.1">
    <property type="nucleotide sequence ID" value="NZ_CAXUPI020000003.1"/>
</dbReference>
<evidence type="ECO:0000313" key="3">
    <source>
        <dbReference type="Proteomes" id="UP000321485"/>
    </source>
</evidence>
<reference evidence="2 3" key="1">
    <citation type="journal article" date="2015" name="Stand. Genomic Sci.">
        <title>Genomic Encyclopedia of Bacterial and Archaeal Type Strains, Phase III: the genomes of soil and plant-associated and newly described type strains.</title>
        <authorList>
            <person name="Whitman W.B."/>
            <person name="Woyke T."/>
            <person name="Klenk H.P."/>
            <person name="Zhou Y."/>
            <person name="Lilburn T.G."/>
            <person name="Beck B.J."/>
            <person name="De Vos P."/>
            <person name="Vandamme P."/>
            <person name="Eisen J.A."/>
            <person name="Garrity G."/>
            <person name="Hugenholtz P."/>
            <person name="Kyrpides N.C."/>
        </authorList>
    </citation>
    <scope>NUCLEOTIDE SEQUENCE [LARGE SCALE GENOMIC DNA]</scope>
    <source>
        <strain evidence="2 3">DSM 64</strain>
    </source>
</reference>
<dbReference type="InterPro" id="IPR051141">
    <property type="entry name" value="UPF0339_domain"/>
</dbReference>
<dbReference type="InterPro" id="IPR010879">
    <property type="entry name" value="DUF1508"/>
</dbReference>
<feature type="domain" description="DUF1508" evidence="1">
    <location>
        <begin position="11"/>
        <end position="55"/>
    </location>
</feature>
<evidence type="ECO:0000259" key="1">
    <source>
        <dbReference type="Pfam" id="PF07411"/>
    </source>
</evidence>
<evidence type="ECO:0000313" key="2">
    <source>
        <dbReference type="EMBL" id="TWG35752.1"/>
    </source>
</evidence>
<dbReference type="PANTHER" id="PTHR40606">
    <property type="match status" value="1"/>
</dbReference>
<feature type="domain" description="DUF1508" evidence="1">
    <location>
        <begin position="61"/>
        <end position="108"/>
    </location>
</feature>
<sequence length="112" mass="11824">MAAKFELKKSKNDKFVFNLLAANGQVILTSEMYESRASALGGIEAVRKNAPNDGRFGRLSAKNGAPYFTLKAANGQVIGQSQMYSGAKARDAGIESVQAHATEAGLDDQTAA</sequence>
<protein>
    <recommendedName>
        <fullName evidence="1">DUF1508 domain-containing protein</fullName>
    </recommendedName>
</protein>
<accession>A0A561XI41</accession>
<dbReference type="Proteomes" id="UP000321485">
    <property type="component" value="Unassembled WGS sequence"/>
</dbReference>
<dbReference type="AlphaFoldDB" id="A0A561XI41"/>
<dbReference type="SUPFAM" id="SSF160113">
    <property type="entry name" value="YegP-like"/>
    <property type="match status" value="2"/>
</dbReference>